<gene>
    <name evidence="2" type="ORF">AA0114_g650</name>
</gene>
<evidence type="ECO:0000313" key="3">
    <source>
        <dbReference type="Proteomes" id="UP000292402"/>
    </source>
</evidence>
<dbReference type="AlphaFoldDB" id="A0A4Q4MYS8"/>
<dbReference type="Proteomes" id="UP000292402">
    <property type="component" value="Unassembled WGS sequence"/>
</dbReference>
<protein>
    <submittedName>
        <fullName evidence="2">Uncharacterized protein</fullName>
    </submittedName>
</protein>
<reference evidence="3" key="1">
    <citation type="journal article" date="2019" name="bioRxiv">
        <title>Genomics, evolutionary history and diagnostics of the Alternaria alternata species group including apple and Asian pear pathotypes.</title>
        <authorList>
            <person name="Armitage A.D."/>
            <person name="Cockerton H.M."/>
            <person name="Sreenivasaprasad S."/>
            <person name="Woodhall J.W."/>
            <person name="Lane C.R."/>
            <person name="Harrison R.J."/>
            <person name="Clarkson J.P."/>
        </authorList>
    </citation>
    <scope>NUCLEOTIDE SEQUENCE [LARGE SCALE GENOMIC DNA]</scope>
    <source>
        <strain evidence="3">FERA 1082</strain>
    </source>
</reference>
<feature type="region of interest" description="Disordered" evidence="1">
    <location>
        <begin position="525"/>
        <end position="657"/>
    </location>
</feature>
<feature type="compositionally biased region" description="Basic and acidic residues" evidence="1">
    <location>
        <begin position="588"/>
        <end position="597"/>
    </location>
</feature>
<feature type="region of interest" description="Disordered" evidence="1">
    <location>
        <begin position="387"/>
        <end position="463"/>
    </location>
</feature>
<organism evidence="2 3">
    <name type="scientific">Alternaria tenuissima</name>
    <dbReference type="NCBI Taxonomy" id="119927"/>
    <lineage>
        <taxon>Eukaryota</taxon>
        <taxon>Fungi</taxon>
        <taxon>Dikarya</taxon>
        <taxon>Ascomycota</taxon>
        <taxon>Pezizomycotina</taxon>
        <taxon>Dothideomycetes</taxon>
        <taxon>Pleosporomycetidae</taxon>
        <taxon>Pleosporales</taxon>
        <taxon>Pleosporineae</taxon>
        <taxon>Pleosporaceae</taxon>
        <taxon>Alternaria</taxon>
        <taxon>Alternaria sect. Alternaria</taxon>
        <taxon>Alternaria alternata complex</taxon>
    </lineage>
</organism>
<feature type="compositionally biased region" description="Basic and acidic residues" evidence="1">
    <location>
        <begin position="485"/>
        <end position="511"/>
    </location>
</feature>
<sequence length="727" mass="80121">MANTSHPQKLVYLALKDIFDADPVPPSTLKTIRKKVEKYRDDVRLRSLVRDYGVDSIANIAKALMDDQVFQSVAKAQTRFPEVFKAPLANQSNPSIPTGPKAMASSAATVQRAGTYSPERLLGIRDEIKTSQGSDKTETSSQNQPFDSISLPLWDQHRLLAKIQYALEKACFTFAQERLSYILQSKGWDCAEAGELNQWSKVLLNCQHVFNPDTVKNIGKPLPSLMDWVTQLRHDAVHRVRLSSSNLLQRMTAAMLLARLLQDNECSKMILNMRKRTEDALQKLLHNKRLLDHKLAEIKKEFVLRRAELERQEAAMLAAALSEHNQPFASVSGSLEMLAEGRGDSAGIHAPWKHGCDATLSGSSLPGDESSGPKDSVGTHVEVAATESAAKPVATGLPHATEEETKKVEEKKMRAGKEQKSDSAKQSVGQQEELGGEAAEKEESAARSDSSQQMGKGDAKPANSELEMLNRLIDRVAPLVNNGSVERKLFEDEPVDSRPISEEPVHSKQVEDELVETAIIHEYKKAEEVGSKEGRHGEEDQEKENVSGGEPYFAPPELEPGSYGSDLERLSKNPSFEIKPAETVIEEVAERAGRESEVSATSQPDVNLPERRENSQCEPSTSHSSTHEGRLEVDSADQSHTESPVGKFSRAEQELMDLETLCAMPTPAQGTPQPGAANNSRQGVVWQSYLGDLLGYDPSWKALSKGVANEKEDESAVLAKRKFHMII</sequence>
<proteinExistence type="predicted"/>
<comment type="caution">
    <text evidence="2">The sequence shown here is derived from an EMBL/GenBank/DDBJ whole genome shotgun (WGS) entry which is preliminary data.</text>
</comment>
<dbReference type="EMBL" id="PDXA01000001">
    <property type="protein sequence ID" value="RYN62186.1"/>
    <property type="molecule type" value="Genomic_DNA"/>
</dbReference>
<evidence type="ECO:0000313" key="2">
    <source>
        <dbReference type="EMBL" id="RYN62186.1"/>
    </source>
</evidence>
<feature type="compositionally biased region" description="Basic and acidic residues" evidence="1">
    <location>
        <begin position="625"/>
        <end position="640"/>
    </location>
</feature>
<accession>A0A4Q4MYS8</accession>
<feature type="compositionally biased region" description="Basic and acidic residues" evidence="1">
    <location>
        <begin position="400"/>
        <end position="423"/>
    </location>
</feature>
<feature type="compositionally biased region" description="Basic and acidic residues" evidence="1">
    <location>
        <begin position="525"/>
        <end position="538"/>
    </location>
</feature>
<name>A0A4Q4MYS8_9PLEO</name>
<evidence type="ECO:0000256" key="1">
    <source>
        <dbReference type="SAM" id="MobiDB-lite"/>
    </source>
</evidence>
<feature type="region of interest" description="Disordered" evidence="1">
    <location>
        <begin position="481"/>
        <end position="511"/>
    </location>
</feature>